<dbReference type="Gene3D" id="3.40.710.10">
    <property type="entry name" value="DD-peptidase/beta-lactamase superfamily"/>
    <property type="match status" value="1"/>
</dbReference>
<dbReference type="GO" id="GO:0004180">
    <property type="term" value="F:carboxypeptidase activity"/>
    <property type="evidence" value="ECO:0007669"/>
    <property type="project" value="UniProtKB-KW"/>
</dbReference>
<dbReference type="SUPFAM" id="SSF56519">
    <property type="entry name" value="Penicillin binding protein dimerisation domain"/>
    <property type="match status" value="1"/>
</dbReference>
<dbReference type="GO" id="GO:0071555">
    <property type="term" value="P:cell wall organization"/>
    <property type="evidence" value="ECO:0007669"/>
    <property type="project" value="TreeGrafter"/>
</dbReference>
<evidence type="ECO:0000259" key="5">
    <source>
        <dbReference type="PROSITE" id="PS51178"/>
    </source>
</evidence>
<dbReference type="GO" id="GO:0008658">
    <property type="term" value="F:penicillin binding"/>
    <property type="evidence" value="ECO:0007669"/>
    <property type="project" value="InterPro"/>
</dbReference>
<evidence type="ECO:0000313" key="7">
    <source>
        <dbReference type="Proteomes" id="UP000010408"/>
    </source>
</evidence>
<accession>L1NDP1</accession>
<evidence type="ECO:0000256" key="2">
    <source>
        <dbReference type="ARBA" id="ARBA00022645"/>
    </source>
</evidence>
<dbReference type="EMBL" id="AMEQ01000025">
    <property type="protein sequence ID" value="EKY01493.1"/>
    <property type="molecule type" value="Genomic_DNA"/>
</dbReference>
<name>L1NDP1_9PORP</name>
<feature type="transmembrane region" description="Helical" evidence="4">
    <location>
        <begin position="32"/>
        <end position="56"/>
    </location>
</feature>
<proteinExistence type="predicted"/>
<dbReference type="PANTHER" id="PTHR30627:SF1">
    <property type="entry name" value="PEPTIDOGLYCAN D,D-TRANSPEPTIDASE FTSI"/>
    <property type="match status" value="1"/>
</dbReference>
<dbReference type="InterPro" id="IPR001460">
    <property type="entry name" value="PCN-bd_Tpept"/>
</dbReference>
<dbReference type="STRING" id="1127696.HMPREF9134_00870"/>
<keyword evidence="2" id="KW-0645">Protease</keyword>
<keyword evidence="4" id="KW-0812">Transmembrane</keyword>
<dbReference type="eggNOG" id="COG0768">
    <property type="taxonomic scope" value="Bacteria"/>
</dbReference>
<dbReference type="InterPro" id="IPR050515">
    <property type="entry name" value="Beta-lactam/transpept"/>
</dbReference>
<dbReference type="InterPro" id="IPR005543">
    <property type="entry name" value="PASTA_dom"/>
</dbReference>
<dbReference type="RefSeq" id="WP_005469231.1">
    <property type="nucleotide sequence ID" value="NZ_KB291046.1"/>
</dbReference>
<protein>
    <submittedName>
        <fullName evidence="6">Penicillin-binding protein, transpeptidase domain protein</fullName>
    </submittedName>
</protein>
<evidence type="ECO:0000256" key="3">
    <source>
        <dbReference type="ARBA" id="ARBA00023136"/>
    </source>
</evidence>
<dbReference type="Proteomes" id="UP000010408">
    <property type="component" value="Unassembled WGS sequence"/>
</dbReference>
<dbReference type="SUPFAM" id="SSF54184">
    <property type="entry name" value="Penicillin-binding protein 2x (pbp-2x), c-terminal domain"/>
    <property type="match status" value="1"/>
</dbReference>
<gene>
    <name evidence="6" type="ORF">HMPREF9134_00870</name>
</gene>
<dbReference type="Pfam" id="PF00905">
    <property type="entry name" value="Transpeptidase"/>
    <property type="match status" value="1"/>
</dbReference>
<dbReference type="HOGENOM" id="CLU_009289_6_4_10"/>
<dbReference type="SUPFAM" id="SSF56601">
    <property type="entry name" value="beta-lactamase/transpeptidase-like"/>
    <property type="match status" value="1"/>
</dbReference>
<keyword evidence="2" id="KW-0121">Carboxypeptidase</keyword>
<feature type="domain" description="PASTA" evidence="5">
    <location>
        <begin position="716"/>
        <end position="775"/>
    </location>
</feature>
<comment type="caution">
    <text evidence="6">The sequence shown here is derived from an EMBL/GenBank/DDBJ whole genome shotgun (WGS) entry which is preliminary data.</text>
</comment>
<comment type="subcellular location">
    <subcellularLocation>
        <location evidence="1">Membrane</location>
    </subcellularLocation>
</comment>
<evidence type="ECO:0000313" key="6">
    <source>
        <dbReference type="EMBL" id="EKY01493.1"/>
    </source>
</evidence>
<keyword evidence="2" id="KW-0378">Hydrolase</keyword>
<dbReference type="PATRIC" id="fig|1127696.3.peg.791"/>
<reference evidence="6 7" key="1">
    <citation type="submission" date="2012-05" db="EMBL/GenBank/DDBJ databases">
        <authorList>
            <person name="Weinstock G."/>
            <person name="Sodergren E."/>
            <person name="Lobos E.A."/>
            <person name="Fulton L."/>
            <person name="Fulton R."/>
            <person name="Courtney L."/>
            <person name="Fronick C."/>
            <person name="O'Laughlin M."/>
            <person name="Godfrey J."/>
            <person name="Wilson R.M."/>
            <person name="Miner T."/>
            <person name="Farmer C."/>
            <person name="Delehaunty K."/>
            <person name="Cordes M."/>
            <person name="Minx P."/>
            <person name="Tomlinson C."/>
            <person name="Chen J."/>
            <person name="Wollam A."/>
            <person name="Pepin K.H."/>
            <person name="Bhonagiri V."/>
            <person name="Zhang X."/>
            <person name="Suruliraj S."/>
            <person name="Warren W."/>
            <person name="Mitreva M."/>
            <person name="Mardis E.R."/>
            <person name="Wilson R.K."/>
        </authorList>
    </citation>
    <scope>NUCLEOTIDE SEQUENCE [LARGE SCALE GENOMIC DNA]</scope>
    <source>
        <strain evidence="6 7">F0037</strain>
    </source>
</reference>
<dbReference type="InterPro" id="IPR005311">
    <property type="entry name" value="PBP_dimer"/>
</dbReference>
<dbReference type="PROSITE" id="PS51178">
    <property type="entry name" value="PASTA"/>
    <property type="match status" value="1"/>
</dbReference>
<dbReference type="Gene3D" id="3.90.1310.10">
    <property type="entry name" value="Penicillin-binding protein 2a (Domain 2)"/>
    <property type="match status" value="1"/>
</dbReference>
<dbReference type="Pfam" id="PF03717">
    <property type="entry name" value="PBP_dimer"/>
    <property type="match status" value="1"/>
</dbReference>
<keyword evidence="4" id="KW-1133">Transmembrane helix</keyword>
<dbReference type="Pfam" id="PF03793">
    <property type="entry name" value="PASTA"/>
    <property type="match status" value="1"/>
</dbReference>
<evidence type="ECO:0000256" key="4">
    <source>
        <dbReference type="SAM" id="Phobius"/>
    </source>
</evidence>
<dbReference type="AlphaFoldDB" id="L1NDP1"/>
<organism evidence="6 7">
    <name type="scientific">Porphyromonas catoniae F0037</name>
    <dbReference type="NCBI Taxonomy" id="1127696"/>
    <lineage>
        <taxon>Bacteria</taxon>
        <taxon>Pseudomonadati</taxon>
        <taxon>Bacteroidota</taxon>
        <taxon>Bacteroidia</taxon>
        <taxon>Bacteroidales</taxon>
        <taxon>Porphyromonadaceae</taxon>
        <taxon>Porphyromonas</taxon>
    </lineage>
</organism>
<dbReference type="PANTHER" id="PTHR30627">
    <property type="entry name" value="PEPTIDOGLYCAN D,D-TRANSPEPTIDASE"/>
    <property type="match status" value="1"/>
</dbReference>
<dbReference type="InterPro" id="IPR012338">
    <property type="entry name" value="Beta-lactam/transpept-like"/>
</dbReference>
<dbReference type="Gene3D" id="3.30.450.330">
    <property type="match status" value="1"/>
</dbReference>
<keyword evidence="3 4" id="KW-0472">Membrane</keyword>
<sequence>MKKWLRNIGVLLKGLVFKRSRGAEWKRLTKDRYPYLIGLFCLVMLGVMVRIVFFIFSADGAQYRKMAEGINPPRQITEAPLRGTIHDREGNPVAITSPFYRLYLDFGAGALAPLREPLPPKGQTAKDSLRRARVLELRREYDEGINRLAQVIDSTYNLAQHGLTRASLKEHWRKGFERKDRHCAVVNLDVSYMQLKNIQATAPFAPIILPRGKVKKSLFSKLLFTESRTKRIYPFGSLAYRTIGQLYSVAGKDGLTDGRSGIEKSYNSHLRGEMGKGVLFYNAGRYERIITQPAVDGASVYTTIDMNIQSIVERNLREQLGKLEAESGTVVLMEVATGKVVAISNLQRMRSGDYGETTNMAVSDLSEPGSTFKVASMMVALDDGVIHPNDTIDVGNGLWKVGGSTVRDHNAHHGGYGRLSAAQTIVNSSNVGVAKIIYKGYANRPDDYVQKIRDLGFGTDLKLEIDGYARARVRKRSDNPDRWSATTLPWMSYGYETQIPPIYTLAFFNAIANGGRYMRPFFVTEIRRRDAVVATFSPTVIKEQICKPETLREVQEMLRRVVTEGTGKKARSSFVAISGKSGTAQLASGKGGYRDSTGHVRHQVSFCAYFPSEAPKYSCIAVIRKPSSQYSAGGGVMAAPIIRRIAESLLALEAPIPLDSLPTSRSRSAYARHISSGKATTLVSLLSQMGLPVPQITKQTGEYIQIDTAMHVRSYTQTSGRVPTVVGMSAMDACFLLRKMGYVPRLVGQGSVQAQSVPSGSLARAGTVVVLQLGMSE</sequence>
<dbReference type="GO" id="GO:0005886">
    <property type="term" value="C:plasma membrane"/>
    <property type="evidence" value="ECO:0007669"/>
    <property type="project" value="TreeGrafter"/>
</dbReference>
<evidence type="ECO:0000256" key="1">
    <source>
        <dbReference type="ARBA" id="ARBA00004370"/>
    </source>
</evidence>
<dbReference type="InterPro" id="IPR036138">
    <property type="entry name" value="PBP_dimer_sf"/>
</dbReference>